<evidence type="ECO:0000313" key="2">
    <source>
        <dbReference type="EMBL" id="THW98964.1"/>
    </source>
</evidence>
<reference evidence="2" key="1">
    <citation type="submission" date="2018-10" db="EMBL/GenBank/DDBJ databases">
        <title>Fifty Aureobasidium pullulans genomes reveal a recombining polyextremotolerant generalist.</title>
        <authorList>
            <person name="Gostincar C."/>
            <person name="Turk M."/>
            <person name="Zajc J."/>
            <person name="Gunde-Cimerman N."/>
        </authorList>
    </citation>
    <scope>NUCLEOTIDE SEQUENCE [LARGE SCALE GENOMIC DNA]</scope>
    <source>
        <strain evidence="2">EXF-10085</strain>
    </source>
</reference>
<dbReference type="AlphaFoldDB" id="A0A4S9BYN2"/>
<comment type="caution">
    <text evidence="2">The sequence shown here is derived from an EMBL/GenBank/DDBJ whole genome shotgun (WGS) entry which is preliminary data.</text>
</comment>
<gene>
    <name evidence="2" type="ORF">D6D13_10407</name>
</gene>
<accession>A0A4S9BYN2</accession>
<feature type="region of interest" description="Disordered" evidence="1">
    <location>
        <begin position="195"/>
        <end position="248"/>
    </location>
</feature>
<feature type="compositionally biased region" description="Low complexity" evidence="1">
    <location>
        <begin position="230"/>
        <end position="241"/>
    </location>
</feature>
<name>A0A4S9BYN2_AURPU</name>
<organism evidence="2">
    <name type="scientific">Aureobasidium pullulans</name>
    <name type="common">Black yeast</name>
    <name type="synonym">Pullularia pullulans</name>
    <dbReference type="NCBI Taxonomy" id="5580"/>
    <lineage>
        <taxon>Eukaryota</taxon>
        <taxon>Fungi</taxon>
        <taxon>Dikarya</taxon>
        <taxon>Ascomycota</taxon>
        <taxon>Pezizomycotina</taxon>
        <taxon>Dothideomycetes</taxon>
        <taxon>Dothideomycetidae</taxon>
        <taxon>Dothideales</taxon>
        <taxon>Saccotheciaceae</taxon>
        <taxon>Aureobasidium</taxon>
    </lineage>
</organism>
<evidence type="ECO:0000256" key="1">
    <source>
        <dbReference type="SAM" id="MobiDB-lite"/>
    </source>
</evidence>
<dbReference type="EMBL" id="QZAS01000085">
    <property type="protein sequence ID" value="THW98964.1"/>
    <property type="molecule type" value="Genomic_DNA"/>
</dbReference>
<protein>
    <submittedName>
        <fullName evidence="2">Uncharacterized protein</fullName>
    </submittedName>
</protein>
<proteinExistence type="predicted"/>
<sequence length="500" mass="56212">MKDEQSDPSGIWRLKQSANLRRITADAQPSDSFHERMAEHAASIMKEQLPLVELALSIWRTAATPADPAPAGRRRRNARPRTEAQLQRMQQKEAYLERRREAQVGRAEENARKLRFKRHAQIAIFCGTTTSLAPSGPGQEVFIAQDLLGNHHFKRRGPDGRLKFVNREGFATRTSSATRRPRSRRPTALCAHAPRKEWRSKVGSARPKQGWQPATQEHGPLLSTSQYKEPGAQAGPAGPAGSVATDEQKTARLAAEAICTAFEDAYDTDASQAALCHGANFFMAHRNSFPNGFNSAYLDLFLATYAEAMTFKPERRRNLAKTGIIEAVDHDDDEQVDEIIQLARETMRSPSLAQYGQRVVTLANVGTFRRRLAPVAHADALPDAHDPQLRSEFGEVWGVLRFATNTQRSLLSETEIQTGIAQQRAFSIPSDFSNWDTWFPWFFPDRGSIPSIPYSCIPRVGVRVKDDEFADWAILKLRRTQRLLNDHMDDVVVFFVPQAF</sequence>